<keyword evidence="4" id="KW-1185">Reference proteome</keyword>
<dbReference type="GO" id="GO:0016747">
    <property type="term" value="F:acyltransferase activity, transferring groups other than amino-acyl groups"/>
    <property type="evidence" value="ECO:0007669"/>
    <property type="project" value="InterPro"/>
</dbReference>
<dbReference type="InterPro" id="IPR002656">
    <property type="entry name" value="Acyl_transf_3_dom"/>
</dbReference>
<feature type="transmembrane region" description="Helical" evidence="1">
    <location>
        <begin position="142"/>
        <end position="158"/>
    </location>
</feature>
<sequence length="239" mass="27954">MGLSNVTLTQSFIPIKELYFSFNGPSWSISCEAFFYLCFPYLLILFNKLGKFKYYLTAILASIIIILTNYISPNLQHGLFYINPLFRIVDFILGIVIYDLYINLKNQKTLVDFTILEFLSIAIFVLFFSLRDSVTDTSLYSIFYWIPIMTIILIFAFQQGAISKILSHKYAIWLGEISFGFYMIHHLVMRYFILGNGKFELITNHYLIIILLFTITVIAAAASHRYFETPLNRWIRNKN</sequence>
<keyword evidence="3" id="KW-0012">Acyltransferase</keyword>
<dbReference type="AlphaFoldDB" id="A0A2S6IED8"/>
<feature type="domain" description="Acyltransferase 3" evidence="2">
    <location>
        <begin position="18"/>
        <end position="219"/>
    </location>
</feature>
<feature type="transmembrane region" description="Helical" evidence="1">
    <location>
        <begin position="205"/>
        <end position="227"/>
    </location>
</feature>
<evidence type="ECO:0000256" key="1">
    <source>
        <dbReference type="SAM" id="Phobius"/>
    </source>
</evidence>
<dbReference type="InterPro" id="IPR050879">
    <property type="entry name" value="Acyltransferase_3"/>
</dbReference>
<keyword evidence="1" id="KW-1133">Transmembrane helix</keyword>
<feature type="transmembrane region" description="Helical" evidence="1">
    <location>
        <begin position="170"/>
        <end position="193"/>
    </location>
</feature>
<dbReference type="PANTHER" id="PTHR23028:SF53">
    <property type="entry name" value="ACYL_TRANSF_3 DOMAIN-CONTAINING PROTEIN"/>
    <property type="match status" value="1"/>
</dbReference>
<dbReference type="GO" id="GO:0009103">
    <property type="term" value="P:lipopolysaccharide biosynthetic process"/>
    <property type="evidence" value="ECO:0007669"/>
    <property type="project" value="TreeGrafter"/>
</dbReference>
<feature type="transmembrane region" description="Helical" evidence="1">
    <location>
        <begin position="110"/>
        <end position="130"/>
    </location>
</feature>
<reference evidence="3 4" key="1">
    <citation type="submission" date="2018-02" db="EMBL/GenBank/DDBJ databases">
        <title>Genomic Encyclopedia of Archaeal and Bacterial Type Strains, Phase II (KMG-II): from individual species to whole genera.</title>
        <authorList>
            <person name="Goeker M."/>
        </authorList>
    </citation>
    <scope>NUCLEOTIDE SEQUENCE [LARGE SCALE GENOMIC DNA]</scope>
    <source>
        <strain evidence="3 4">DSM 16809</strain>
    </source>
</reference>
<comment type="caution">
    <text evidence="3">The sequence shown here is derived from an EMBL/GenBank/DDBJ whole genome shotgun (WGS) entry which is preliminary data.</text>
</comment>
<name>A0A2S6IED8_9FLAO</name>
<dbReference type="PANTHER" id="PTHR23028">
    <property type="entry name" value="ACETYLTRANSFERASE"/>
    <property type="match status" value="1"/>
</dbReference>
<dbReference type="Pfam" id="PF01757">
    <property type="entry name" value="Acyl_transf_3"/>
    <property type="match status" value="1"/>
</dbReference>
<dbReference type="GO" id="GO:0016020">
    <property type="term" value="C:membrane"/>
    <property type="evidence" value="ECO:0007669"/>
    <property type="project" value="TreeGrafter"/>
</dbReference>
<organism evidence="3 4">
    <name type="scientific">Nonlabens xylanidelens</name>
    <dbReference type="NCBI Taxonomy" id="191564"/>
    <lineage>
        <taxon>Bacteria</taxon>
        <taxon>Pseudomonadati</taxon>
        <taxon>Bacteroidota</taxon>
        <taxon>Flavobacteriia</taxon>
        <taxon>Flavobacteriales</taxon>
        <taxon>Flavobacteriaceae</taxon>
        <taxon>Nonlabens</taxon>
    </lineage>
</organism>
<feature type="transmembrane region" description="Helical" evidence="1">
    <location>
        <begin position="27"/>
        <end position="47"/>
    </location>
</feature>
<feature type="transmembrane region" description="Helical" evidence="1">
    <location>
        <begin position="54"/>
        <end position="72"/>
    </location>
</feature>
<keyword evidence="1" id="KW-0812">Transmembrane</keyword>
<dbReference type="Proteomes" id="UP000239002">
    <property type="component" value="Unassembled WGS sequence"/>
</dbReference>
<proteinExistence type="predicted"/>
<evidence type="ECO:0000259" key="2">
    <source>
        <dbReference type="Pfam" id="PF01757"/>
    </source>
</evidence>
<accession>A0A2S6IED8</accession>
<dbReference type="EMBL" id="PTJE01000010">
    <property type="protein sequence ID" value="PPK92569.1"/>
    <property type="molecule type" value="Genomic_DNA"/>
</dbReference>
<evidence type="ECO:0000313" key="4">
    <source>
        <dbReference type="Proteomes" id="UP000239002"/>
    </source>
</evidence>
<evidence type="ECO:0000313" key="3">
    <source>
        <dbReference type="EMBL" id="PPK92569.1"/>
    </source>
</evidence>
<gene>
    <name evidence="3" type="ORF">LY01_02970</name>
</gene>
<keyword evidence="3" id="KW-0808">Transferase</keyword>
<keyword evidence="1" id="KW-0472">Membrane</keyword>
<protein>
    <submittedName>
        <fullName evidence="3">Acyltransferase-like protein</fullName>
    </submittedName>
</protein>